<feature type="coiled-coil region" evidence="1">
    <location>
        <begin position="6"/>
        <end position="68"/>
    </location>
</feature>
<evidence type="ECO:0000256" key="1">
    <source>
        <dbReference type="SAM" id="Coils"/>
    </source>
</evidence>
<reference evidence="2" key="1">
    <citation type="journal article" date="2014" name="Genome Biol. Evol.">
        <title>Pangenome evidence for extensive interdomain horizontal transfer affecting lineage core and shell genes in uncultured planktonic thaumarchaeota and euryarchaeota.</title>
        <authorList>
            <person name="Deschamps P."/>
            <person name="Zivanovic Y."/>
            <person name="Moreira D."/>
            <person name="Rodriguez-Valera F."/>
            <person name="Lopez-Garcia P."/>
        </authorList>
    </citation>
    <scope>NUCLEOTIDE SEQUENCE</scope>
</reference>
<proteinExistence type="predicted"/>
<dbReference type="EMBL" id="KF900843">
    <property type="protein sequence ID" value="AIF08855.1"/>
    <property type="molecule type" value="Genomic_DNA"/>
</dbReference>
<protein>
    <submittedName>
        <fullName evidence="2">Uncharacterized protein</fullName>
    </submittedName>
</protein>
<organism evidence="2">
    <name type="scientific">uncultured marine thaumarchaeote KM3_33_B12</name>
    <dbReference type="NCBI Taxonomy" id="1456125"/>
    <lineage>
        <taxon>Archaea</taxon>
        <taxon>Nitrososphaerota</taxon>
        <taxon>environmental samples</taxon>
    </lineage>
</organism>
<name>A0A075H138_9ARCH</name>
<keyword evidence="1" id="KW-0175">Coiled coil</keyword>
<accession>A0A075H138</accession>
<evidence type="ECO:0000313" key="2">
    <source>
        <dbReference type="EMBL" id="AIF08855.1"/>
    </source>
</evidence>
<dbReference type="AlphaFoldDB" id="A0A075H138"/>
<sequence>MSENDIEKTKQEIVKIDELIVKKQKEMNELQKVLMIEPSKIDILGENYEELRNEIKELGDKLKEHKQRIQKK</sequence>